<dbReference type="KEGG" id="bcou:IC761_30950"/>
<keyword evidence="1" id="KW-1133">Transmembrane helix</keyword>
<protein>
    <recommendedName>
        <fullName evidence="4">DUF4175 domain-containing protein</fullName>
    </recommendedName>
</protein>
<evidence type="ECO:0000256" key="1">
    <source>
        <dbReference type="SAM" id="Phobius"/>
    </source>
</evidence>
<evidence type="ECO:0000313" key="2">
    <source>
        <dbReference type="EMBL" id="QPF90842.1"/>
    </source>
</evidence>
<feature type="transmembrane region" description="Helical" evidence="1">
    <location>
        <begin position="109"/>
        <end position="131"/>
    </location>
</feature>
<accession>A0A7S9D436</accession>
<feature type="transmembrane region" description="Helical" evidence="1">
    <location>
        <begin position="7"/>
        <end position="40"/>
    </location>
</feature>
<dbReference type="RefSeq" id="WP_195800425.1">
    <property type="nucleotide sequence ID" value="NZ_CP061379.1"/>
</dbReference>
<organism evidence="2 3">
    <name type="scientific">Bradyrhizobium commune</name>
    <dbReference type="NCBI Taxonomy" id="83627"/>
    <lineage>
        <taxon>Bacteria</taxon>
        <taxon>Pseudomonadati</taxon>
        <taxon>Pseudomonadota</taxon>
        <taxon>Alphaproteobacteria</taxon>
        <taxon>Hyphomicrobiales</taxon>
        <taxon>Nitrobacteraceae</taxon>
        <taxon>Bradyrhizobium</taxon>
    </lineage>
</organism>
<keyword evidence="1" id="KW-0812">Transmembrane</keyword>
<evidence type="ECO:0008006" key="4">
    <source>
        <dbReference type="Google" id="ProtNLM"/>
    </source>
</evidence>
<gene>
    <name evidence="2" type="ORF">IC761_30950</name>
</gene>
<evidence type="ECO:0000313" key="3">
    <source>
        <dbReference type="Proteomes" id="UP000594621"/>
    </source>
</evidence>
<dbReference type="EMBL" id="CP061379">
    <property type="protein sequence ID" value="QPF90842.1"/>
    <property type="molecule type" value="Genomic_DNA"/>
</dbReference>
<keyword evidence="3" id="KW-1185">Reference proteome</keyword>
<keyword evidence="1" id="KW-0472">Membrane</keyword>
<dbReference type="Proteomes" id="UP000594621">
    <property type="component" value="Chromosome"/>
</dbReference>
<sequence>MIFFGPLLVVVGIGFFCWLLFTLAVFALPLSVGLTIGIWAFHTGAGVLGGTAAGLVAGGATICIGQLAFAFVPWTWLRLLILLLYIAPATVAGYNATRGIARMAMPSPIWQTIFAIVGATAVTITAFIRFYGNGRTRTSRTGFGAGLTQ</sequence>
<name>A0A7S9D436_9BRAD</name>
<reference evidence="2 3" key="1">
    <citation type="submission" date="2020-09" db="EMBL/GenBank/DDBJ databases">
        <title>Complete genomes of bradyrhizobia occurring on native shrubby legumes in Australia.</title>
        <authorList>
            <person name="Lafay B."/>
        </authorList>
    </citation>
    <scope>NUCLEOTIDE SEQUENCE [LARGE SCALE GENOMIC DNA]</scope>
    <source>
        <strain evidence="2 3">BDV5040</strain>
    </source>
</reference>
<dbReference type="AlphaFoldDB" id="A0A7S9D436"/>
<proteinExistence type="predicted"/>